<dbReference type="InterPro" id="IPR015421">
    <property type="entry name" value="PyrdxlP-dep_Trfase_major"/>
</dbReference>
<dbReference type="InterPro" id="IPR015424">
    <property type="entry name" value="PyrdxlP-dep_Trfase"/>
</dbReference>
<dbReference type="InterPro" id="IPR049943">
    <property type="entry name" value="Ser_HO-MeTrfase-like"/>
</dbReference>
<dbReference type="GO" id="GO:0019264">
    <property type="term" value="P:glycine biosynthetic process from serine"/>
    <property type="evidence" value="ECO:0007669"/>
    <property type="project" value="InterPro"/>
</dbReference>
<dbReference type="InterPro" id="IPR019798">
    <property type="entry name" value="Ser_HO-MeTrfase_PLP_BS"/>
</dbReference>
<dbReference type="GO" id="GO:0030170">
    <property type="term" value="F:pyridoxal phosphate binding"/>
    <property type="evidence" value="ECO:0007669"/>
    <property type="project" value="UniProtKB-UniRule"/>
</dbReference>
<evidence type="ECO:0000313" key="13">
    <source>
        <dbReference type="Proteomes" id="UP000236846"/>
    </source>
</evidence>
<dbReference type="InterPro" id="IPR039429">
    <property type="entry name" value="SHMT-like_dom"/>
</dbReference>
<evidence type="ECO:0000256" key="4">
    <source>
        <dbReference type="ARBA" id="ARBA00011738"/>
    </source>
</evidence>
<dbReference type="EMBL" id="PCXE01000002">
    <property type="protein sequence ID" value="PIR26998.1"/>
    <property type="molecule type" value="Genomic_DNA"/>
</dbReference>
<dbReference type="SUPFAM" id="SSF53383">
    <property type="entry name" value="PLP-dependent transferases"/>
    <property type="match status" value="1"/>
</dbReference>
<evidence type="ECO:0000256" key="2">
    <source>
        <dbReference type="ARBA" id="ARBA00004496"/>
    </source>
</evidence>
<organism evidence="12 13">
    <name type="scientific">Candidatus Brennerbacteria bacterium CG11_big_fil_rev_8_21_14_0_20_43_10</name>
    <dbReference type="NCBI Taxonomy" id="1974523"/>
    <lineage>
        <taxon>Bacteria</taxon>
        <taxon>Candidatus Brenneribacteriota</taxon>
    </lineage>
</organism>
<comment type="similarity">
    <text evidence="3 9">Belongs to the SHMT family.</text>
</comment>
<comment type="subcellular location">
    <subcellularLocation>
        <location evidence="2 9">Cytoplasm</location>
    </subcellularLocation>
</comment>
<dbReference type="EC" id="2.1.2.1" evidence="9"/>
<dbReference type="PROSITE" id="PS00096">
    <property type="entry name" value="SHMT"/>
    <property type="match status" value="1"/>
</dbReference>
<comment type="function">
    <text evidence="9">Catalyzes the reversible interconversion of serine and glycine with tetrahydrofolate (THF) serving as the one-carbon carrier. This reaction serves as the major source of one-carbon groups required for the biosynthesis of purines, thymidylate, methionine, and other important biomolecules.</text>
</comment>
<feature type="binding site" evidence="9">
    <location>
        <begin position="123"/>
        <end position="125"/>
    </location>
    <ligand>
        <name>(6S)-5,6,7,8-tetrahydrofolate</name>
        <dbReference type="ChEBI" id="CHEBI:57453"/>
    </ligand>
</feature>
<dbReference type="PANTHER" id="PTHR11680">
    <property type="entry name" value="SERINE HYDROXYMETHYLTRANSFERASE"/>
    <property type="match status" value="1"/>
</dbReference>
<dbReference type="AlphaFoldDB" id="A0A2H0PY96"/>
<keyword evidence="8 9" id="KW-0663">Pyridoxal phosphate</keyword>
<dbReference type="NCBIfam" id="NF000586">
    <property type="entry name" value="PRK00011.1"/>
    <property type="match status" value="1"/>
</dbReference>
<feature type="binding site" evidence="9">
    <location>
        <position position="119"/>
    </location>
    <ligand>
        <name>(6S)-5,6,7,8-tetrahydrofolate</name>
        <dbReference type="ChEBI" id="CHEBI:57453"/>
    </ligand>
</feature>
<dbReference type="Gene3D" id="3.40.640.10">
    <property type="entry name" value="Type I PLP-dependent aspartate aminotransferase-like (Major domain)"/>
    <property type="match status" value="1"/>
</dbReference>
<proteinExistence type="inferred from homology"/>
<evidence type="ECO:0000256" key="6">
    <source>
        <dbReference type="ARBA" id="ARBA00022563"/>
    </source>
</evidence>
<keyword evidence="5 9" id="KW-0963">Cytoplasm</keyword>
<comment type="catalytic activity">
    <reaction evidence="9">
        <text>(6R)-5,10-methylene-5,6,7,8-tetrahydrofolate + glycine + H2O = (6S)-5,6,7,8-tetrahydrofolate + L-serine</text>
        <dbReference type="Rhea" id="RHEA:15481"/>
        <dbReference type="ChEBI" id="CHEBI:15377"/>
        <dbReference type="ChEBI" id="CHEBI:15636"/>
        <dbReference type="ChEBI" id="CHEBI:33384"/>
        <dbReference type="ChEBI" id="CHEBI:57305"/>
        <dbReference type="ChEBI" id="CHEBI:57453"/>
        <dbReference type="EC" id="2.1.2.1"/>
    </reaction>
</comment>
<dbReference type="GO" id="GO:0032259">
    <property type="term" value="P:methylation"/>
    <property type="evidence" value="ECO:0007669"/>
    <property type="project" value="UniProtKB-KW"/>
</dbReference>
<dbReference type="PANTHER" id="PTHR11680:SF35">
    <property type="entry name" value="SERINE HYDROXYMETHYLTRANSFERASE 1"/>
    <property type="match status" value="1"/>
</dbReference>
<dbReference type="CDD" id="cd00378">
    <property type="entry name" value="SHMT"/>
    <property type="match status" value="1"/>
</dbReference>
<evidence type="ECO:0000259" key="11">
    <source>
        <dbReference type="Pfam" id="PF00464"/>
    </source>
</evidence>
<dbReference type="InterPro" id="IPR015422">
    <property type="entry name" value="PyrdxlP-dep_Trfase_small"/>
</dbReference>
<dbReference type="Proteomes" id="UP000236846">
    <property type="component" value="Unassembled WGS sequence"/>
</dbReference>
<keyword evidence="12" id="KW-0489">Methyltransferase</keyword>
<dbReference type="HAMAP" id="MF_00051">
    <property type="entry name" value="SHMT"/>
    <property type="match status" value="1"/>
</dbReference>
<dbReference type="GO" id="GO:0035999">
    <property type="term" value="P:tetrahydrofolate interconversion"/>
    <property type="evidence" value="ECO:0007669"/>
    <property type="project" value="UniProtKB-UniRule"/>
</dbReference>
<protein>
    <recommendedName>
        <fullName evidence="9">Probable serine hydroxymethyltransferase</fullName>
        <shortName evidence="9">SHMT</shortName>
        <shortName evidence="9">Serine methylase</shortName>
        <ecNumber evidence="9">2.1.2.1</ecNumber>
    </recommendedName>
</protein>
<comment type="cofactor">
    <cofactor evidence="1 9 10">
        <name>pyridoxal 5'-phosphate</name>
        <dbReference type="ChEBI" id="CHEBI:597326"/>
    </cofactor>
</comment>
<dbReference type="GO" id="GO:0008168">
    <property type="term" value="F:methyltransferase activity"/>
    <property type="evidence" value="ECO:0007669"/>
    <property type="project" value="UniProtKB-KW"/>
</dbReference>
<keyword evidence="7 9" id="KW-0808">Transferase</keyword>
<dbReference type="Pfam" id="PF00464">
    <property type="entry name" value="SHMT"/>
    <property type="match status" value="1"/>
</dbReference>
<keyword evidence="6 9" id="KW-0554">One-carbon metabolism</keyword>
<dbReference type="GO" id="GO:0005829">
    <property type="term" value="C:cytosol"/>
    <property type="evidence" value="ECO:0007669"/>
    <property type="project" value="TreeGrafter"/>
</dbReference>
<feature type="domain" description="Serine hydroxymethyltransferase-like" evidence="11">
    <location>
        <begin position="6"/>
        <end position="382"/>
    </location>
</feature>
<dbReference type="InterPro" id="IPR001085">
    <property type="entry name" value="Ser_HO-MeTrfase"/>
</dbReference>
<feature type="modified residue" description="N6-(pyridoxal phosphate)lysine" evidence="9 10">
    <location>
        <position position="228"/>
    </location>
</feature>
<evidence type="ECO:0000256" key="3">
    <source>
        <dbReference type="ARBA" id="ARBA00006376"/>
    </source>
</evidence>
<evidence type="ECO:0000256" key="1">
    <source>
        <dbReference type="ARBA" id="ARBA00001933"/>
    </source>
</evidence>
<comment type="subunit">
    <text evidence="4 9">Homodimer.</text>
</comment>
<gene>
    <name evidence="9" type="primary">glyA</name>
    <name evidence="12" type="ORF">COV41_00025</name>
</gene>
<reference evidence="12 13" key="1">
    <citation type="submission" date="2017-09" db="EMBL/GenBank/DDBJ databases">
        <title>Depth-based differentiation of microbial function through sediment-hosted aquifers and enrichment of novel symbionts in the deep terrestrial subsurface.</title>
        <authorList>
            <person name="Probst A.J."/>
            <person name="Ladd B."/>
            <person name="Jarett J.K."/>
            <person name="Geller-Mcgrath D.E."/>
            <person name="Sieber C.M."/>
            <person name="Emerson J.B."/>
            <person name="Anantharaman K."/>
            <person name="Thomas B.C."/>
            <person name="Malmstrom R."/>
            <person name="Stieglmeier M."/>
            <person name="Klingl A."/>
            <person name="Woyke T."/>
            <person name="Ryan C.M."/>
            <person name="Banfield J.F."/>
        </authorList>
    </citation>
    <scope>NUCLEOTIDE SEQUENCE [LARGE SCALE GENOMIC DNA]</scope>
    <source>
        <strain evidence="12">CG11_big_fil_rev_8_21_14_0_20_43_10</strain>
    </source>
</reference>
<dbReference type="Gene3D" id="3.90.1150.10">
    <property type="entry name" value="Aspartate Aminotransferase, domain 1"/>
    <property type="match status" value="1"/>
</dbReference>
<evidence type="ECO:0000256" key="10">
    <source>
        <dbReference type="PIRSR" id="PIRSR000412-50"/>
    </source>
</evidence>
<dbReference type="UniPathway" id="UPA00193"/>
<name>A0A2H0PY96_9BACT</name>
<dbReference type="FunFam" id="3.40.640.10:FF:000001">
    <property type="entry name" value="Serine hydroxymethyltransferase"/>
    <property type="match status" value="1"/>
</dbReference>
<comment type="pathway">
    <text evidence="9">One-carbon metabolism; tetrahydrofolate interconversion.</text>
</comment>
<comment type="caution">
    <text evidence="9">Lacks conserved residue(s) required for the propagation of feature annotation.</text>
</comment>
<evidence type="ECO:0000256" key="8">
    <source>
        <dbReference type="ARBA" id="ARBA00022898"/>
    </source>
</evidence>
<accession>A0A2H0PY96</accession>
<evidence type="ECO:0000313" key="12">
    <source>
        <dbReference type="EMBL" id="PIR26998.1"/>
    </source>
</evidence>
<sequence>MLKMDLKNSDKEIYKIIKAEKKRQFDGLEMIASENYVSRAVLEAQGSILTNKYAEGYPQHRYYGGCREIDKAETLAIERAKKLFKVKYVNVQPHSGTTANLAAYLTLMKPGDRLLGQDLSAGGHLSHGSRASFSGQLFDAYSYGVDKKTGMINYDEVLRIVKKIKPKVIICGSSAYPRKIDFAAFRKIANKVGAYLVADIAHIAGLVVTGLHQSPIPYADIVTSTTQKTLRGPRGGIIMTNNKELAVKIDKTIFPGIQGGPFEHTIAAKAVCFAEALKPSFKKYQAKVLTNMKMLVAEMQKYEFEFVTGSTDNHLALIDLRNKKITGRDFECALEKAGITVNKNVILDDPESPTITSGIRIGTAAITTRGMGKTEMTKIAEFFALVAENINDDKKLAEIKSEVHKICQKFPIQKSKLPII</sequence>
<evidence type="ECO:0000256" key="7">
    <source>
        <dbReference type="ARBA" id="ARBA00022679"/>
    </source>
</evidence>
<comment type="caution">
    <text evidence="12">The sequence shown here is derived from an EMBL/GenBank/DDBJ whole genome shotgun (WGS) entry which is preliminary data.</text>
</comment>
<dbReference type="PIRSF" id="PIRSF000412">
    <property type="entry name" value="SHMT"/>
    <property type="match status" value="1"/>
</dbReference>
<dbReference type="GO" id="GO:0004372">
    <property type="term" value="F:glycine hydroxymethyltransferase activity"/>
    <property type="evidence" value="ECO:0007669"/>
    <property type="project" value="UniProtKB-EC"/>
</dbReference>
<evidence type="ECO:0000256" key="9">
    <source>
        <dbReference type="HAMAP-Rule" id="MF_00051"/>
    </source>
</evidence>
<evidence type="ECO:0000256" key="5">
    <source>
        <dbReference type="ARBA" id="ARBA00022490"/>
    </source>
</evidence>